<organism evidence="5 6">
    <name type="scientific">Phocaeicola vulgatus</name>
    <name type="common">Bacteroides vulgatus</name>
    <dbReference type="NCBI Taxonomy" id="821"/>
    <lineage>
        <taxon>Bacteria</taxon>
        <taxon>Pseudomonadati</taxon>
        <taxon>Bacteroidota</taxon>
        <taxon>Bacteroidia</taxon>
        <taxon>Bacteroidales</taxon>
        <taxon>Bacteroidaceae</taxon>
        <taxon>Phocaeicola</taxon>
    </lineage>
</organism>
<comment type="subcellular location">
    <subcellularLocation>
        <location evidence="1">Cell envelope</location>
    </subcellularLocation>
</comment>
<dbReference type="AlphaFoldDB" id="A0A173YP86"/>
<feature type="signal peptide" evidence="2">
    <location>
        <begin position="1"/>
        <end position="22"/>
    </location>
</feature>
<dbReference type="Pfam" id="PF26377">
    <property type="entry name" value="Ulvan_lyase_2nd"/>
    <property type="match status" value="1"/>
</dbReference>
<proteinExistence type="predicted"/>
<evidence type="ECO:0000259" key="4">
    <source>
        <dbReference type="Pfam" id="PF26377"/>
    </source>
</evidence>
<dbReference type="SUPFAM" id="SSF48230">
    <property type="entry name" value="Chondroitin AC/alginate lyase"/>
    <property type="match status" value="1"/>
</dbReference>
<dbReference type="InterPro" id="IPR058849">
    <property type="entry name" value="Ulvan_lyase_2nd"/>
</dbReference>
<dbReference type="GO" id="GO:0030313">
    <property type="term" value="C:cell envelope"/>
    <property type="evidence" value="ECO:0007669"/>
    <property type="project" value="UniProtKB-SubCell"/>
</dbReference>
<evidence type="ECO:0000313" key="6">
    <source>
        <dbReference type="Proteomes" id="UP000095333"/>
    </source>
</evidence>
<dbReference type="Proteomes" id="UP000095333">
    <property type="component" value="Unassembled WGS sequence"/>
</dbReference>
<dbReference type="Gene3D" id="1.50.10.100">
    <property type="entry name" value="Chondroitin AC/alginate lyase"/>
    <property type="match status" value="1"/>
</dbReference>
<dbReference type="Pfam" id="PF07940">
    <property type="entry name" value="Hepar_II_III_C"/>
    <property type="match status" value="1"/>
</dbReference>
<dbReference type="EMBL" id="CYZI01000002">
    <property type="protein sequence ID" value="CUN65971.1"/>
    <property type="molecule type" value="Genomic_DNA"/>
</dbReference>
<accession>A0A173YP86</accession>
<protein>
    <submittedName>
        <fullName evidence="5">Heparinase II/III-like protein</fullName>
    </submittedName>
</protein>
<sequence>MNRIMRKIVLWICLLVTSVLYAQETSLSVKLSQGHPRYLTDSNGKVETQKLIKEEPWAQEVFEKLKQRTDRYADRGPEWLTSRLQMYWKTHATEVYIKGEYYDHAGGEKAPAPTVMYTGARSHATNYVRPKLEDLKPYQEDARGMYLANGTLEGRPYEWVNISKTGNIIQSINVEILGIARDAAFLWWMTGEKKYADLAASVFDTYMTGIYYRNVPKDLNHGHQQTLVGMSSFEVIHEDAVNALVPLYDFLYDYLKTDKADKMDIYAGAFKKWADNIIDNGVPHNNWNLMQARYIMSIGMILESDASYPDKKGGEYYIDYVLNRSSIRQWSLKQLADYGYDAETGIWAECPGYSQVVVGDYTDMVTIFDRNLGMDLTEEIPVIKKAVAADPQYLFPDCMTMGFGDTHPGKLNPAIFARMVANAQKHGKKYQERQFTAMLKLFDPDASKPATEKKNVRVAVTSFFSDKPLVIDDKIPAGDINDYVTPTFYAPNASWLVQRNGMDKRHSLMIAQNASEGNHMHANGISMELYGKGYRLAPDGGIGLTLYSGLDYLEYYSQFPAHNTVCVDGISSYPVMKSNHAFKLLNCYPEAGMKVDYQPVSYSEVFFREPESQADQNRMMSIVTTGEKNGYYVDIFRSRKVEGGDKMHDYFYHNMGQTMNLTAADGSSLFLQPTEELAFAGAHIYAYSYLFDKKSAETSKDIKTMFTIQMPDEDNISMNMWMKGAPERKVFSALSPMTEGLSRIPDMPYAIKEQPTLTFVARQQGEAWNRPFVAVYEPSSVKEPGCISSVTFPEVESGVAGSHVGICIQQKEGRVDRIISSDDAGHLCKSGEMTVQAAYALWGNKQGDDCIFFLGGGTLLKTPHVEISSLTVTDVMLVYKEGVWKYAASAPCKVRMNGKEYNLLPGYDLRKL</sequence>
<dbReference type="InterPro" id="IPR008929">
    <property type="entry name" value="Chondroitin_lyas"/>
</dbReference>
<evidence type="ECO:0000256" key="1">
    <source>
        <dbReference type="ARBA" id="ARBA00004196"/>
    </source>
</evidence>
<evidence type="ECO:0000259" key="3">
    <source>
        <dbReference type="Pfam" id="PF07940"/>
    </source>
</evidence>
<gene>
    <name evidence="5" type="ORF">ERS852457_00583</name>
</gene>
<dbReference type="InterPro" id="IPR012480">
    <property type="entry name" value="Hepar_II_III_C"/>
</dbReference>
<keyword evidence="2" id="KW-0732">Signal</keyword>
<feature type="chain" id="PRO_5008016315" evidence="2">
    <location>
        <begin position="23"/>
        <end position="912"/>
    </location>
</feature>
<evidence type="ECO:0000256" key="2">
    <source>
        <dbReference type="SAM" id="SignalP"/>
    </source>
</evidence>
<reference evidence="5 6" key="1">
    <citation type="submission" date="2015-09" db="EMBL/GenBank/DDBJ databases">
        <authorList>
            <consortium name="Pathogen Informatics"/>
        </authorList>
    </citation>
    <scope>NUCLEOTIDE SEQUENCE [LARGE SCALE GENOMIC DNA]</scope>
    <source>
        <strain evidence="5 6">2789STDY5834842</strain>
    </source>
</reference>
<dbReference type="Gene3D" id="2.70.98.70">
    <property type="match status" value="1"/>
</dbReference>
<dbReference type="RefSeq" id="WP_057249516.1">
    <property type="nucleotide sequence ID" value="NZ_CYZI01000002.1"/>
</dbReference>
<evidence type="ECO:0000313" key="5">
    <source>
        <dbReference type="EMBL" id="CUN65971.1"/>
    </source>
</evidence>
<dbReference type="GO" id="GO:0016829">
    <property type="term" value="F:lyase activity"/>
    <property type="evidence" value="ECO:0007669"/>
    <property type="project" value="InterPro"/>
</dbReference>
<name>A0A173YP86_PHOVU</name>
<feature type="domain" description="Heparinase II/III-like C-terminal" evidence="3">
    <location>
        <begin position="490"/>
        <end position="585"/>
    </location>
</feature>
<feature type="domain" description="Endo-acting ulvan lyase 2nd" evidence="4">
    <location>
        <begin position="343"/>
        <end position="440"/>
    </location>
</feature>